<comment type="cofactor">
    <cofactor evidence="1">
        <name>Mg(2+)</name>
        <dbReference type="ChEBI" id="CHEBI:18420"/>
    </cofactor>
</comment>
<dbReference type="Proteomes" id="UP000706525">
    <property type="component" value="Unassembled WGS sequence"/>
</dbReference>
<evidence type="ECO:0000313" key="5">
    <source>
        <dbReference type="Proteomes" id="UP000706525"/>
    </source>
</evidence>
<dbReference type="PANTHER" id="PTHR46470">
    <property type="entry name" value="N-ACYLNEURAMINATE-9-PHOSPHATASE"/>
    <property type="match status" value="1"/>
</dbReference>
<dbReference type="SFLD" id="SFLDG01129">
    <property type="entry name" value="C1.5:_HAD__Beta-PGM__Phosphata"/>
    <property type="match status" value="1"/>
</dbReference>
<keyword evidence="5" id="KW-1185">Reference proteome</keyword>
<evidence type="ECO:0000313" key="4">
    <source>
        <dbReference type="EMBL" id="CAG9186730.1"/>
    </source>
</evidence>
<dbReference type="InterPro" id="IPR006439">
    <property type="entry name" value="HAD-SF_hydro_IA"/>
</dbReference>
<sequence>MLFRFLQRCLPSAPTQYRHRMPLKHIAAISLDLDDTLWPFLPAVLGAEQALHDWLLTNAPGTSRTLTTPQTLRELRIRFQEERPDLGHDMRALRLGSIRWALEHAEEDIALAEAAYDVFFAARQRVAFYEDALPALQWLSERYPLVAISNGNANLQVTGGHEYFKAAFSAQTFGSGKPEAAIFHAAAEAVGVAPERILHVGDDADLDVVGAISAGMHAAWVVRAEAGATATPAKWERNTPAPHLIVSDLTALCRALELG</sequence>
<accession>A0ABN7ZR30</accession>
<dbReference type="InterPro" id="IPR023214">
    <property type="entry name" value="HAD_sf"/>
</dbReference>
<dbReference type="InterPro" id="IPR036412">
    <property type="entry name" value="HAD-like_sf"/>
</dbReference>
<proteinExistence type="predicted"/>
<organism evidence="4 5">
    <name type="scientific">Cupriavidus pampae</name>
    <dbReference type="NCBI Taxonomy" id="659251"/>
    <lineage>
        <taxon>Bacteria</taxon>
        <taxon>Pseudomonadati</taxon>
        <taxon>Pseudomonadota</taxon>
        <taxon>Betaproteobacteria</taxon>
        <taxon>Burkholderiales</taxon>
        <taxon>Burkholderiaceae</taxon>
        <taxon>Cupriavidus</taxon>
    </lineage>
</organism>
<comment type="caution">
    <text evidence="4">The sequence shown here is derived from an EMBL/GenBank/DDBJ whole genome shotgun (WGS) entry which is preliminary data.</text>
</comment>
<evidence type="ECO:0000256" key="1">
    <source>
        <dbReference type="ARBA" id="ARBA00001946"/>
    </source>
</evidence>
<evidence type="ECO:0000256" key="3">
    <source>
        <dbReference type="ARBA" id="ARBA00022842"/>
    </source>
</evidence>
<dbReference type="PANTHER" id="PTHR46470:SF4">
    <property type="entry name" value="5-AMINO-6-(5-PHOSPHO-D-RIBITYLAMINO)URACIL PHOSPHATASE YIGB"/>
    <property type="match status" value="1"/>
</dbReference>
<reference evidence="4 5" key="1">
    <citation type="submission" date="2021-08" db="EMBL/GenBank/DDBJ databases">
        <authorList>
            <person name="Peeters C."/>
        </authorList>
    </citation>
    <scope>NUCLEOTIDE SEQUENCE [LARGE SCALE GENOMIC DNA]</scope>
    <source>
        <strain evidence="4 5">LMG 32289</strain>
    </source>
</reference>
<evidence type="ECO:0000256" key="2">
    <source>
        <dbReference type="ARBA" id="ARBA00022801"/>
    </source>
</evidence>
<name>A0ABN7ZR30_9BURK</name>
<dbReference type="InterPro" id="IPR051400">
    <property type="entry name" value="HAD-like_hydrolase"/>
</dbReference>
<dbReference type="Pfam" id="PF00702">
    <property type="entry name" value="Hydrolase"/>
    <property type="match status" value="1"/>
</dbReference>
<dbReference type="EC" id="3.1.3.104" evidence="4"/>
<keyword evidence="3" id="KW-0460">Magnesium</keyword>
<keyword evidence="2 4" id="KW-0378">Hydrolase</keyword>
<dbReference type="SFLD" id="SFLDS00003">
    <property type="entry name" value="Haloacid_Dehalogenase"/>
    <property type="match status" value="1"/>
</dbReference>
<dbReference type="Gene3D" id="3.40.50.1000">
    <property type="entry name" value="HAD superfamily/HAD-like"/>
    <property type="match status" value="1"/>
</dbReference>
<dbReference type="EMBL" id="CAJZAG010000020">
    <property type="protein sequence ID" value="CAG9186730.1"/>
    <property type="molecule type" value="Genomic_DNA"/>
</dbReference>
<gene>
    <name evidence="4" type="primary">yigB</name>
    <name evidence="4" type="ORF">LMG32289_06588</name>
</gene>
<dbReference type="NCBIfam" id="TIGR01509">
    <property type="entry name" value="HAD-SF-IA-v3"/>
    <property type="match status" value="1"/>
</dbReference>
<dbReference type="GO" id="GO:0043726">
    <property type="term" value="F:5-amino-6-(5-phosphoribitylamino)uracil phosphatase activity"/>
    <property type="evidence" value="ECO:0007669"/>
    <property type="project" value="UniProtKB-EC"/>
</dbReference>
<dbReference type="Gene3D" id="1.20.120.1600">
    <property type="match status" value="1"/>
</dbReference>
<dbReference type="SUPFAM" id="SSF56784">
    <property type="entry name" value="HAD-like"/>
    <property type="match status" value="1"/>
</dbReference>
<dbReference type="NCBIfam" id="TIGR01549">
    <property type="entry name" value="HAD-SF-IA-v1"/>
    <property type="match status" value="1"/>
</dbReference>
<protein>
    <submittedName>
        <fullName evidence="4">5-amino-6-(5-phospho-D-ribitylamino)uracil phosphatase YigB</fullName>
        <ecNumber evidence="4">3.1.3.104</ecNumber>
    </submittedName>
</protein>